<keyword evidence="3" id="KW-1185">Reference proteome</keyword>
<dbReference type="RefSeq" id="WP_316684328.1">
    <property type="nucleotide sequence ID" value="NZ_CATZAT010000007.1"/>
</dbReference>
<proteinExistence type="predicted"/>
<dbReference type="Proteomes" id="UP001189663">
    <property type="component" value="Unassembled WGS sequence"/>
</dbReference>
<accession>A0ABC8QFU7</accession>
<evidence type="ECO:0000313" key="2">
    <source>
        <dbReference type="EMBL" id="CAJ0797213.1"/>
    </source>
</evidence>
<keyword evidence="1" id="KW-0732">Signal</keyword>
<feature type="chain" id="PRO_5044814802" evidence="1">
    <location>
        <begin position="20"/>
        <end position="267"/>
    </location>
</feature>
<evidence type="ECO:0000256" key="1">
    <source>
        <dbReference type="SAM" id="SignalP"/>
    </source>
</evidence>
<dbReference type="EMBL" id="CATZAT010000007">
    <property type="protein sequence ID" value="CAJ0797213.1"/>
    <property type="molecule type" value="Genomic_DNA"/>
</dbReference>
<evidence type="ECO:0000313" key="3">
    <source>
        <dbReference type="Proteomes" id="UP001189663"/>
    </source>
</evidence>
<comment type="caution">
    <text evidence="2">The sequence shown here is derived from an EMBL/GenBank/DDBJ whole genome shotgun (WGS) entry which is preliminary data.</text>
</comment>
<protein>
    <submittedName>
        <fullName evidence="2">Uncharacterized protein</fullName>
    </submittedName>
</protein>
<name>A0ABC8QFU7_9RALS</name>
<sequence length="267" mass="28823">MMNRLWIASLLAAPALSFAQGMPENCRAPMANFMELSAIPQLLHLPPDGPKIMGIVPTGNSHAREIGNGRYRIDCTISVSWDDGHVDENYHFGAWENPDGGYGGSYSPPKSVPAVTSAGTPAPTAVQRTPANASTMLSTKPQNINAWTIEAARSATIGRGIKQFETEHSYAGYQITIDYDPSYFTAEWAGREQAFATSDTYHLAQAFVQLLLKKGIDPSNPKNPQIVQVCAREGGFVSVTGKPQFANLGCSEYDPSRDAVSRNDKGG</sequence>
<reference evidence="2 3" key="1">
    <citation type="submission" date="2023-07" db="EMBL/GenBank/DDBJ databases">
        <authorList>
            <person name="Peeters C."/>
        </authorList>
    </citation>
    <scope>NUCLEOTIDE SEQUENCE [LARGE SCALE GENOMIC DNA]</scope>
    <source>
        <strain evidence="2 3">LMG 18096</strain>
    </source>
</reference>
<gene>
    <name evidence="2" type="ORF">LMG18096_03372</name>
</gene>
<organism evidence="2 3">
    <name type="scientific">Ralstonia holmesii</name>
    <dbReference type="NCBI Taxonomy" id="3058602"/>
    <lineage>
        <taxon>Bacteria</taxon>
        <taxon>Pseudomonadati</taxon>
        <taxon>Pseudomonadota</taxon>
        <taxon>Betaproteobacteria</taxon>
        <taxon>Burkholderiales</taxon>
        <taxon>Burkholderiaceae</taxon>
        <taxon>Ralstonia</taxon>
    </lineage>
</organism>
<dbReference type="AlphaFoldDB" id="A0ABC8QFU7"/>
<feature type="signal peptide" evidence="1">
    <location>
        <begin position="1"/>
        <end position="19"/>
    </location>
</feature>